<protein>
    <submittedName>
        <fullName evidence="7">Response regulator</fullName>
    </submittedName>
</protein>
<dbReference type="PANTHER" id="PTHR44591:SF25">
    <property type="entry name" value="CHEMOTAXIS TWO-COMPONENT RESPONSE REGULATOR"/>
    <property type="match status" value="1"/>
</dbReference>
<dbReference type="EMBL" id="JABXXQ010000751">
    <property type="protein sequence ID" value="NVN32287.1"/>
    <property type="molecule type" value="Genomic_DNA"/>
</dbReference>
<sequence>MSRVGSVVLVDDDDDARAATRQLLELSGFAVEAFGEARRALERLRTDQDSIVITDIRMPGMSGLDLLAELRRRDAALPVILITGHGDVDTAVAALKGGAWDFLTKPFDPDLLVAAARRAAEARALTIDN</sequence>
<evidence type="ECO:0000313" key="7">
    <source>
        <dbReference type="EMBL" id="NVN32287.1"/>
    </source>
</evidence>
<dbReference type="SMART" id="SM00448">
    <property type="entry name" value="REC"/>
    <property type="match status" value="1"/>
</dbReference>
<organism evidence="7 8">
    <name type="scientific">Endobacter medicaginis</name>
    <dbReference type="NCBI Taxonomy" id="1181271"/>
    <lineage>
        <taxon>Bacteria</taxon>
        <taxon>Pseudomonadati</taxon>
        <taxon>Pseudomonadota</taxon>
        <taxon>Alphaproteobacteria</taxon>
        <taxon>Acetobacterales</taxon>
        <taxon>Acetobacteraceae</taxon>
        <taxon>Endobacter</taxon>
    </lineage>
</organism>
<feature type="modified residue" description="4-aspartylphosphate" evidence="5">
    <location>
        <position position="55"/>
    </location>
</feature>
<feature type="non-terminal residue" evidence="7">
    <location>
        <position position="129"/>
    </location>
</feature>
<reference evidence="7 8" key="1">
    <citation type="submission" date="2020-06" db="EMBL/GenBank/DDBJ databases">
        <title>Description of novel acetic acid bacteria.</title>
        <authorList>
            <person name="Sombolestani A."/>
        </authorList>
    </citation>
    <scope>NUCLEOTIDE SEQUENCE [LARGE SCALE GENOMIC DNA]</scope>
    <source>
        <strain evidence="7 8">LMG 26838</strain>
    </source>
</reference>
<evidence type="ECO:0000256" key="4">
    <source>
        <dbReference type="ARBA" id="ARBA00023163"/>
    </source>
</evidence>
<name>A0A850P2K8_9PROT</name>
<evidence type="ECO:0000256" key="5">
    <source>
        <dbReference type="PROSITE-ProRule" id="PRU00169"/>
    </source>
</evidence>
<keyword evidence="1 5" id="KW-0597">Phosphoprotein</keyword>
<dbReference type="RefSeq" id="WP_176627067.1">
    <property type="nucleotide sequence ID" value="NZ_JABXXQ010000751.1"/>
</dbReference>
<dbReference type="InterPro" id="IPR001789">
    <property type="entry name" value="Sig_transdc_resp-reg_receiver"/>
</dbReference>
<dbReference type="AlphaFoldDB" id="A0A850P2K8"/>
<proteinExistence type="predicted"/>
<dbReference type="SUPFAM" id="SSF52172">
    <property type="entry name" value="CheY-like"/>
    <property type="match status" value="1"/>
</dbReference>
<evidence type="ECO:0000256" key="3">
    <source>
        <dbReference type="ARBA" id="ARBA00023015"/>
    </source>
</evidence>
<keyword evidence="4" id="KW-0804">Transcription</keyword>
<comment type="caution">
    <text evidence="7">The sequence shown here is derived from an EMBL/GenBank/DDBJ whole genome shotgun (WGS) entry which is preliminary data.</text>
</comment>
<keyword evidence="3" id="KW-0805">Transcription regulation</keyword>
<evidence type="ECO:0000256" key="2">
    <source>
        <dbReference type="ARBA" id="ARBA00023012"/>
    </source>
</evidence>
<evidence type="ECO:0000259" key="6">
    <source>
        <dbReference type="PROSITE" id="PS50110"/>
    </source>
</evidence>
<dbReference type="Proteomes" id="UP000565205">
    <property type="component" value="Unassembled WGS sequence"/>
</dbReference>
<dbReference type="InterPro" id="IPR011006">
    <property type="entry name" value="CheY-like_superfamily"/>
</dbReference>
<dbReference type="FunFam" id="3.40.50.2300:FF:000018">
    <property type="entry name" value="DNA-binding transcriptional regulator NtrC"/>
    <property type="match status" value="1"/>
</dbReference>
<feature type="domain" description="Response regulatory" evidence="6">
    <location>
        <begin position="6"/>
        <end position="120"/>
    </location>
</feature>
<accession>A0A850P2K8</accession>
<dbReference type="Gene3D" id="3.40.50.2300">
    <property type="match status" value="1"/>
</dbReference>
<dbReference type="InterPro" id="IPR050595">
    <property type="entry name" value="Bact_response_regulator"/>
</dbReference>
<dbReference type="PANTHER" id="PTHR44591">
    <property type="entry name" value="STRESS RESPONSE REGULATOR PROTEIN 1"/>
    <property type="match status" value="1"/>
</dbReference>
<evidence type="ECO:0000313" key="8">
    <source>
        <dbReference type="Proteomes" id="UP000565205"/>
    </source>
</evidence>
<evidence type="ECO:0000256" key="1">
    <source>
        <dbReference type="ARBA" id="ARBA00022553"/>
    </source>
</evidence>
<dbReference type="PROSITE" id="PS50110">
    <property type="entry name" value="RESPONSE_REGULATORY"/>
    <property type="match status" value="1"/>
</dbReference>
<gene>
    <name evidence="7" type="ORF">HUK83_18335</name>
</gene>
<dbReference type="Pfam" id="PF00072">
    <property type="entry name" value="Response_reg"/>
    <property type="match status" value="1"/>
</dbReference>
<dbReference type="GO" id="GO:0000160">
    <property type="term" value="P:phosphorelay signal transduction system"/>
    <property type="evidence" value="ECO:0007669"/>
    <property type="project" value="UniProtKB-KW"/>
</dbReference>
<keyword evidence="2" id="KW-0902">Two-component regulatory system</keyword>